<evidence type="ECO:0000256" key="6">
    <source>
        <dbReference type="SAM" id="Phobius"/>
    </source>
</evidence>
<feature type="transmembrane region" description="Helical" evidence="6">
    <location>
        <begin position="226"/>
        <end position="246"/>
    </location>
</feature>
<feature type="transmembrane region" description="Helical" evidence="6">
    <location>
        <begin position="150"/>
        <end position="173"/>
    </location>
</feature>
<keyword evidence="3 6" id="KW-0812">Transmembrane</keyword>
<keyword evidence="4 6" id="KW-1133">Transmembrane helix</keyword>
<evidence type="ECO:0000256" key="1">
    <source>
        <dbReference type="ARBA" id="ARBA00004141"/>
    </source>
</evidence>
<proteinExistence type="inferred from homology"/>
<dbReference type="Proteomes" id="UP000593565">
    <property type="component" value="Unassembled WGS sequence"/>
</dbReference>
<evidence type="ECO:0000256" key="2">
    <source>
        <dbReference type="ARBA" id="ARBA00009565"/>
    </source>
</evidence>
<evidence type="ECO:0000256" key="3">
    <source>
        <dbReference type="ARBA" id="ARBA00022692"/>
    </source>
</evidence>
<evidence type="ECO:0000256" key="4">
    <source>
        <dbReference type="ARBA" id="ARBA00022989"/>
    </source>
</evidence>
<evidence type="ECO:0000313" key="8">
    <source>
        <dbReference type="Proteomes" id="UP000593565"/>
    </source>
</evidence>
<evidence type="ECO:0000256" key="5">
    <source>
        <dbReference type="ARBA" id="ARBA00023136"/>
    </source>
</evidence>
<dbReference type="InterPro" id="IPR007237">
    <property type="entry name" value="CD20-like"/>
</dbReference>
<keyword evidence="5 6" id="KW-0472">Membrane</keyword>
<name>A0A7J5ZZW3_AMEME</name>
<comment type="caution">
    <text evidence="7">The sequence shown here is derived from an EMBL/GenBank/DDBJ whole genome shotgun (WGS) entry which is preliminary data.</text>
</comment>
<dbReference type="Pfam" id="PF04103">
    <property type="entry name" value="CD20"/>
    <property type="match status" value="1"/>
</dbReference>
<dbReference type="PANTHER" id="PTHR23320">
    <property type="entry name" value="MEMBRANE-SPANNING 4-DOMAINS SUBFAMILY A MS4A -RELATED"/>
    <property type="match status" value="1"/>
</dbReference>
<dbReference type="InterPro" id="IPR030417">
    <property type="entry name" value="MS4A"/>
</dbReference>
<evidence type="ECO:0000313" key="7">
    <source>
        <dbReference type="EMBL" id="KAF4076162.1"/>
    </source>
</evidence>
<feature type="transmembrane region" description="Helical" evidence="6">
    <location>
        <begin position="118"/>
        <end position="144"/>
    </location>
</feature>
<dbReference type="AlphaFoldDB" id="A0A7J5ZZW3"/>
<dbReference type="EMBL" id="JAAGNN010000020">
    <property type="protein sequence ID" value="KAF4076162.1"/>
    <property type="molecule type" value="Genomic_DNA"/>
</dbReference>
<dbReference type="GO" id="GO:0016020">
    <property type="term" value="C:membrane"/>
    <property type="evidence" value="ECO:0007669"/>
    <property type="project" value="UniProtKB-SubCell"/>
</dbReference>
<reference evidence="7 8" key="1">
    <citation type="submission" date="2020-02" db="EMBL/GenBank/DDBJ databases">
        <title>A chromosome-scale genome assembly of the black bullhead catfish (Ameiurus melas).</title>
        <authorList>
            <person name="Wen M."/>
            <person name="Zham M."/>
            <person name="Cabau C."/>
            <person name="Klopp C."/>
            <person name="Donnadieu C."/>
            <person name="Roques C."/>
            <person name="Bouchez O."/>
            <person name="Lampietro C."/>
            <person name="Jouanno E."/>
            <person name="Herpin A."/>
            <person name="Louis A."/>
            <person name="Berthelot C."/>
            <person name="Parey E."/>
            <person name="Roest-Crollius H."/>
            <person name="Braasch I."/>
            <person name="Postlethwait J."/>
            <person name="Robinson-Rechavi M."/>
            <person name="Echchiki A."/>
            <person name="Begum T."/>
            <person name="Montfort J."/>
            <person name="Schartl M."/>
            <person name="Bobe J."/>
            <person name="Guiguen Y."/>
        </authorList>
    </citation>
    <scope>NUCLEOTIDE SEQUENCE [LARGE SCALE GENOMIC DNA]</scope>
    <source>
        <strain evidence="7">M_S1</strain>
        <tissue evidence="7">Blood</tissue>
    </source>
</reference>
<accession>A0A7J5ZZW3</accession>
<sequence>MRLHLVYSERQRQGSRNTKHILTQHKEVFKAAQSFIDFISTPSCWLLLAGGRLSEDAGGFLIHRVMACVNLSMDVMEDHSERRERRDDEGPLIKHYRVSELIPAPELPLHHLLKREPAVWAAVQISSGILSIGLGVMFAVSFPINHLLLILFRVPIITGILFLTAGSFSMLLYRHPTILQMCFHSNIFCLVVAAIGAVLLCVDLPKNNVDSEARNPGRELEHQVEILVLCVTLLDMLVSIVLIFFINAERRRHEKK</sequence>
<keyword evidence="8" id="KW-1185">Reference proteome</keyword>
<protein>
    <submittedName>
        <fullName evidence="7">Uncharacterized protein</fullName>
    </submittedName>
</protein>
<dbReference type="PANTHER" id="PTHR23320:SF128">
    <property type="entry name" value="MEMBRANE-SPANNING 4-DOMAINS SUBFAMILY A MEMBER 4A"/>
    <property type="match status" value="1"/>
</dbReference>
<organism evidence="7 8">
    <name type="scientific">Ameiurus melas</name>
    <name type="common">Black bullhead</name>
    <name type="synonym">Silurus melas</name>
    <dbReference type="NCBI Taxonomy" id="219545"/>
    <lineage>
        <taxon>Eukaryota</taxon>
        <taxon>Metazoa</taxon>
        <taxon>Chordata</taxon>
        <taxon>Craniata</taxon>
        <taxon>Vertebrata</taxon>
        <taxon>Euteleostomi</taxon>
        <taxon>Actinopterygii</taxon>
        <taxon>Neopterygii</taxon>
        <taxon>Teleostei</taxon>
        <taxon>Ostariophysi</taxon>
        <taxon>Siluriformes</taxon>
        <taxon>Ictaluridae</taxon>
        <taxon>Ameiurus</taxon>
    </lineage>
</organism>
<feature type="transmembrane region" description="Helical" evidence="6">
    <location>
        <begin position="185"/>
        <end position="206"/>
    </location>
</feature>
<gene>
    <name evidence="7" type="ORF">AMELA_G00227000</name>
</gene>
<comment type="similarity">
    <text evidence="2">Belongs to the MS4A family.</text>
</comment>
<comment type="subcellular location">
    <subcellularLocation>
        <location evidence="1">Membrane</location>
        <topology evidence="1">Multi-pass membrane protein</topology>
    </subcellularLocation>
</comment>